<keyword evidence="5" id="KW-0479">Metal-binding</keyword>
<dbReference type="GO" id="GO:0005524">
    <property type="term" value="F:ATP binding"/>
    <property type="evidence" value="ECO:0007669"/>
    <property type="project" value="UniProtKB-KW"/>
</dbReference>
<dbReference type="SUPFAM" id="SSF100950">
    <property type="entry name" value="NagB/RpiA/CoA transferase-like"/>
    <property type="match status" value="1"/>
</dbReference>
<proteinExistence type="inferred from homology"/>
<comment type="catalytic activity">
    <reaction evidence="5">
        <text>(6S)-5-formyl-5,6,7,8-tetrahydrofolate + ATP = (6R)-5,10-methenyltetrahydrofolate + ADP + phosphate</text>
        <dbReference type="Rhea" id="RHEA:10488"/>
        <dbReference type="ChEBI" id="CHEBI:30616"/>
        <dbReference type="ChEBI" id="CHEBI:43474"/>
        <dbReference type="ChEBI" id="CHEBI:57455"/>
        <dbReference type="ChEBI" id="CHEBI:57457"/>
        <dbReference type="ChEBI" id="CHEBI:456216"/>
        <dbReference type="EC" id="6.3.3.2"/>
    </reaction>
</comment>
<evidence type="ECO:0000256" key="2">
    <source>
        <dbReference type="ARBA" id="ARBA00022741"/>
    </source>
</evidence>
<keyword evidence="2 4" id="KW-0547">Nucleotide-binding</keyword>
<comment type="similarity">
    <text evidence="1 5">Belongs to the 5-formyltetrahydrofolate cyclo-ligase family.</text>
</comment>
<gene>
    <name evidence="6" type="ORF">H9862_04730</name>
</gene>
<dbReference type="EC" id="6.3.3.2" evidence="5"/>
<comment type="caution">
    <text evidence="6">The sequence shown here is derived from an EMBL/GenBank/DDBJ whole genome shotgun (WGS) entry which is preliminary data.</text>
</comment>
<dbReference type="InterPro" id="IPR037171">
    <property type="entry name" value="NagB/RpiA_transferase-like"/>
</dbReference>
<evidence type="ECO:0000313" key="6">
    <source>
        <dbReference type="EMBL" id="HIX19894.1"/>
    </source>
</evidence>
<reference evidence="6" key="1">
    <citation type="journal article" date="2021" name="PeerJ">
        <title>Extensive microbial diversity within the chicken gut microbiome revealed by metagenomics and culture.</title>
        <authorList>
            <person name="Gilroy R."/>
            <person name="Ravi A."/>
            <person name="Getino M."/>
            <person name="Pursley I."/>
            <person name="Horton D.L."/>
            <person name="Alikhan N.F."/>
            <person name="Baker D."/>
            <person name="Gharbi K."/>
            <person name="Hall N."/>
            <person name="Watson M."/>
            <person name="Adriaenssens E.M."/>
            <person name="Foster-Nyarko E."/>
            <person name="Jarju S."/>
            <person name="Secka A."/>
            <person name="Antonio M."/>
            <person name="Oren A."/>
            <person name="Chaudhuri R.R."/>
            <person name="La Ragione R."/>
            <person name="Hildebrand F."/>
            <person name="Pallen M.J."/>
        </authorList>
    </citation>
    <scope>NUCLEOTIDE SEQUENCE</scope>
    <source>
        <strain evidence="6">14975</strain>
    </source>
</reference>
<dbReference type="GO" id="GO:0030272">
    <property type="term" value="F:5-formyltetrahydrofolate cyclo-ligase activity"/>
    <property type="evidence" value="ECO:0007669"/>
    <property type="project" value="UniProtKB-EC"/>
</dbReference>
<dbReference type="PIRSF" id="PIRSF006806">
    <property type="entry name" value="FTHF_cligase"/>
    <property type="match status" value="1"/>
</dbReference>
<dbReference type="InterPro" id="IPR024185">
    <property type="entry name" value="FTHF_cligase-like_sf"/>
</dbReference>
<name>A0A9D2AGY4_9BACT</name>
<organism evidence="6 7">
    <name type="scientific">Candidatus Akkermansia intestinigallinarum</name>
    <dbReference type="NCBI Taxonomy" id="2838431"/>
    <lineage>
        <taxon>Bacteria</taxon>
        <taxon>Pseudomonadati</taxon>
        <taxon>Verrucomicrobiota</taxon>
        <taxon>Verrucomicrobiia</taxon>
        <taxon>Verrucomicrobiales</taxon>
        <taxon>Akkermansiaceae</taxon>
        <taxon>Akkermansia</taxon>
    </lineage>
</organism>
<dbReference type="Proteomes" id="UP000823964">
    <property type="component" value="Unassembled WGS sequence"/>
</dbReference>
<dbReference type="PANTHER" id="PTHR23407">
    <property type="entry name" value="ATPASE INHIBITOR/5-FORMYLTETRAHYDROFOLATE CYCLO-LIGASE"/>
    <property type="match status" value="1"/>
</dbReference>
<dbReference type="EMBL" id="DXFQ01000082">
    <property type="protein sequence ID" value="HIX19894.1"/>
    <property type="molecule type" value="Genomic_DNA"/>
</dbReference>
<keyword evidence="5" id="KW-0460">Magnesium</keyword>
<protein>
    <recommendedName>
        <fullName evidence="5">5-formyltetrahydrofolate cyclo-ligase</fullName>
        <ecNumber evidence="5">6.3.3.2</ecNumber>
    </recommendedName>
</protein>
<dbReference type="GO" id="GO:0035999">
    <property type="term" value="P:tetrahydrofolate interconversion"/>
    <property type="evidence" value="ECO:0007669"/>
    <property type="project" value="TreeGrafter"/>
</dbReference>
<evidence type="ECO:0000256" key="3">
    <source>
        <dbReference type="ARBA" id="ARBA00022840"/>
    </source>
</evidence>
<reference evidence="6" key="2">
    <citation type="submission" date="2021-04" db="EMBL/GenBank/DDBJ databases">
        <authorList>
            <person name="Gilroy R."/>
        </authorList>
    </citation>
    <scope>NUCLEOTIDE SEQUENCE</scope>
    <source>
        <strain evidence="6">14975</strain>
    </source>
</reference>
<dbReference type="NCBIfam" id="TIGR02727">
    <property type="entry name" value="MTHFS_bact"/>
    <property type="match status" value="1"/>
</dbReference>
<feature type="binding site" evidence="4">
    <location>
        <begin position="17"/>
        <end position="21"/>
    </location>
    <ligand>
        <name>ATP</name>
        <dbReference type="ChEBI" id="CHEBI:30616"/>
    </ligand>
</feature>
<dbReference type="InterPro" id="IPR002698">
    <property type="entry name" value="FTHF_cligase"/>
</dbReference>
<keyword evidence="3 4" id="KW-0067">ATP-binding</keyword>
<keyword evidence="6" id="KW-0436">Ligase</keyword>
<sequence>MTDGSAAMTDGSAAADKAALRRSVTARLLALSPEQRAVRSRQLRLKLAPLLESAAQLRVALYAALPHEVDLLPLLTEHPGHDYYFPRCLPGHRLSFHLVRSPERELSPGAMGIATPSAELPSLAPEHFDIVIVPGLAFSLEGDRLGYGGGYYDRFLPLCSGARLVALAFREQILPAIPREAHDLRIPQLIHL</sequence>
<feature type="binding site" evidence="4">
    <location>
        <position position="68"/>
    </location>
    <ligand>
        <name>substrate</name>
    </ligand>
</feature>
<feature type="binding site" evidence="4">
    <location>
        <begin position="144"/>
        <end position="152"/>
    </location>
    <ligand>
        <name>ATP</name>
        <dbReference type="ChEBI" id="CHEBI:30616"/>
    </ligand>
</feature>
<dbReference type="Gene3D" id="3.40.50.10420">
    <property type="entry name" value="NagB/RpiA/CoA transferase-like"/>
    <property type="match status" value="1"/>
</dbReference>
<evidence type="ECO:0000256" key="1">
    <source>
        <dbReference type="ARBA" id="ARBA00010638"/>
    </source>
</evidence>
<comment type="cofactor">
    <cofactor evidence="5">
        <name>Mg(2+)</name>
        <dbReference type="ChEBI" id="CHEBI:18420"/>
    </cofactor>
</comment>
<dbReference type="PANTHER" id="PTHR23407:SF1">
    <property type="entry name" value="5-FORMYLTETRAHYDROFOLATE CYCLO-LIGASE"/>
    <property type="match status" value="1"/>
</dbReference>
<dbReference type="AlphaFoldDB" id="A0A9D2AGY4"/>
<evidence type="ECO:0000256" key="5">
    <source>
        <dbReference type="RuleBase" id="RU361279"/>
    </source>
</evidence>
<dbReference type="Pfam" id="PF01812">
    <property type="entry name" value="5-FTHF_cyc-lig"/>
    <property type="match status" value="1"/>
</dbReference>
<dbReference type="GO" id="GO:0009396">
    <property type="term" value="P:folic acid-containing compound biosynthetic process"/>
    <property type="evidence" value="ECO:0007669"/>
    <property type="project" value="TreeGrafter"/>
</dbReference>
<evidence type="ECO:0000313" key="7">
    <source>
        <dbReference type="Proteomes" id="UP000823964"/>
    </source>
</evidence>
<dbReference type="GO" id="GO:0046872">
    <property type="term" value="F:metal ion binding"/>
    <property type="evidence" value="ECO:0007669"/>
    <property type="project" value="UniProtKB-KW"/>
</dbReference>
<accession>A0A9D2AGY4</accession>
<evidence type="ECO:0000256" key="4">
    <source>
        <dbReference type="PIRSR" id="PIRSR006806-1"/>
    </source>
</evidence>